<dbReference type="RefSeq" id="XP_039141260.1">
    <property type="nucleotide sequence ID" value="XM_039285326.1"/>
</dbReference>
<dbReference type="GO" id="GO:0005886">
    <property type="term" value="C:plasma membrane"/>
    <property type="evidence" value="ECO:0007669"/>
    <property type="project" value="UniProtKB-SubCell"/>
</dbReference>
<dbReference type="InterPro" id="IPR033254">
    <property type="entry name" value="Plant_FLA"/>
</dbReference>
<evidence type="ECO:0000256" key="7">
    <source>
        <dbReference type="ARBA" id="ARBA00023136"/>
    </source>
</evidence>
<evidence type="ECO:0000259" key="13">
    <source>
        <dbReference type="PROSITE" id="PS50213"/>
    </source>
</evidence>
<proteinExistence type="inferred from homology"/>
<feature type="compositionally biased region" description="Low complexity" evidence="11">
    <location>
        <begin position="202"/>
        <end position="239"/>
    </location>
</feature>
<comment type="function">
    <text evidence="10">May be a cell surface adhesion protein.</text>
</comment>
<keyword evidence="3" id="KW-1003">Cell membrane</keyword>
<keyword evidence="4" id="KW-0336">GPI-anchor</keyword>
<evidence type="ECO:0000256" key="11">
    <source>
        <dbReference type="SAM" id="MobiDB-lite"/>
    </source>
</evidence>
<dbReference type="InterPro" id="IPR000782">
    <property type="entry name" value="FAS1_domain"/>
</dbReference>
<keyword evidence="6" id="KW-0654">Proteoglycan</keyword>
<name>A0AB40CRV0_DIOCR</name>
<keyword evidence="14" id="KW-1185">Reference proteome</keyword>
<keyword evidence="5 12" id="KW-0732">Signal</keyword>
<keyword evidence="9" id="KW-0449">Lipoprotein</keyword>
<evidence type="ECO:0000256" key="1">
    <source>
        <dbReference type="ARBA" id="ARBA00004609"/>
    </source>
</evidence>
<dbReference type="GO" id="GO:0098552">
    <property type="term" value="C:side of membrane"/>
    <property type="evidence" value="ECO:0007669"/>
    <property type="project" value="UniProtKB-KW"/>
</dbReference>
<gene>
    <name evidence="15" type="primary">LOC120278578</name>
</gene>
<accession>A0AB40CRV0</accession>
<comment type="similarity">
    <text evidence="2">Belongs to the fasciclin-like AGP family.</text>
</comment>
<protein>
    <submittedName>
        <fullName evidence="15">Fasciclin-like arabinogalactan protein 14</fullName>
    </submittedName>
</protein>
<feature type="compositionally biased region" description="Basic and acidic residues" evidence="11">
    <location>
        <begin position="240"/>
        <end position="255"/>
    </location>
</feature>
<evidence type="ECO:0000313" key="15">
    <source>
        <dbReference type="RefSeq" id="XP_039141260.1"/>
    </source>
</evidence>
<dbReference type="PANTHER" id="PTHR32382:SF6">
    <property type="entry name" value="FASCICLIN-LIKE ARABINOGALACTAN PROTEIN 14"/>
    <property type="match status" value="1"/>
</dbReference>
<feature type="region of interest" description="Disordered" evidence="11">
    <location>
        <begin position="179"/>
        <end position="258"/>
    </location>
</feature>
<dbReference type="FunFam" id="2.30.180.10:FF:000015">
    <property type="entry name" value="Fasciclin-like arabinogalactan protein 3"/>
    <property type="match status" value="1"/>
</dbReference>
<evidence type="ECO:0000256" key="9">
    <source>
        <dbReference type="ARBA" id="ARBA00023288"/>
    </source>
</evidence>
<evidence type="ECO:0000256" key="3">
    <source>
        <dbReference type="ARBA" id="ARBA00022475"/>
    </source>
</evidence>
<evidence type="ECO:0000256" key="8">
    <source>
        <dbReference type="ARBA" id="ARBA00023180"/>
    </source>
</evidence>
<evidence type="ECO:0000256" key="10">
    <source>
        <dbReference type="ARBA" id="ARBA00024686"/>
    </source>
</evidence>
<keyword evidence="7" id="KW-0472">Membrane</keyword>
<evidence type="ECO:0000256" key="4">
    <source>
        <dbReference type="ARBA" id="ARBA00022622"/>
    </source>
</evidence>
<keyword evidence="8" id="KW-0325">Glycoprotein</keyword>
<dbReference type="PANTHER" id="PTHR32382">
    <property type="entry name" value="FASCICLIN-LIKE ARABINOGALACTAN PROTEIN"/>
    <property type="match status" value="1"/>
</dbReference>
<dbReference type="Pfam" id="PF02469">
    <property type="entry name" value="Fasciclin"/>
    <property type="match status" value="1"/>
</dbReference>
<dbReference type="AlphaFoldDB" id="A0AB40CRV0"/>
<evidence type="ECO:0000256" key="12">
    <source>
        <dbReference type="SAM" id="SignalP"/>
    </source>
</evidence>
<feature type="chain" id="PRO_5044200626" evidence="12">
    <location>
        <begin position="25"/>
        <end position="278"/>
    </location>
</feature>
<dbReference type="GeneID" id="120278578"/>
<sequence>MNSKHTSLLLLLLLTTIATTSTTAFNITRLLSDYPDFASFNDLLTQTGLADEINSRQTITILAVDNSGLDAVSDRPVDVVKRILSVHVILDYYDSAKLQKLSKKKNTQLTTLFQTSGIATNQAGFLTVTQMDDGEVSFGSSVPGAGIGANLVKEVVTKPYNISVLQITDIVVPPGIDNLKFQAPPQAPPPPPASAPSDDEATAPASSSDDAETPAVSEAPAAEAPVAEGPAAASPVADAPKGEKAAAPAADEKSSAGRLGAAVAGVALAVASSFFAAL</sequence>
<dbReference type="Gene3D" id="2.30.180.10">
    <property type="entry name" value="FAS1 domain"/>
    <property type="match status" value="1"/>
</dbReference>
<evidence type="ECO:0000256" key="2">
    <source>
        <dbReference type="ARBA" id="ARBA00007843"/>
    </source>
</evidence>
<evidence type="ECO:0000313" key="14">
    <source>
        <dbReference type="Proteomes" id="UP001515500"/>
    </source>
</evidence>
<dbReference type="SUPFAM" id="SSF82153">
    <property type="entry name" value="FAS1 domain"/>
    <property type="match status" value="1"/>
</dbReference>
<organism evidence="14 15">
    <name type="scientific">Dioscorea cayennensis subsp. rotundata</name>
    <name type="common">White Guinea yam</name>
    <name type="synonym">Dioscorea rotundata</name>
    <dbReference type="NCBI Taxonomy" id="55577"/>
    <lineage>
        <taxon>Eukaryota</taxon>
        <taxon>Viridiplantae</taxon>
        <taxon>Streptophyta</taxon>
        <taxon>Embryophyta</taxon>
        <taxon>Tracheophyta</taxon>
        <taxon>Spermatophyta</taxon>
        <taxon>Magnoliopsida</taxon>
        <taxon>Liliopsida</taxon>
        <taxon>Dioscoreales</taxon>
        <taxon>Dioscoreaceae</taxon>
        <taxon>Dioscorea</taxon>
    </lineage>
</organism>
<dbReference type="PROSITE" id="PS50213">
    <property type="entry name" value="FAS1"/>
    <property type="match status" value="1"/>
</dbReference>
<dbReference type="Proteomes" id="UP001515500">
    <property type="component" value="Chromosome 16"/>
</dbReference>
<feature type="signal peptide" evidence="12">
    <location>
        <begin position="1"/>
        <end position="24"/>
    </location>
</feature>
<evidence type="ECO:0000256" key="6">
    <source>
        <dbReference type="ARBA" id="ARBA00022974"/>
    </source>
</evidence>
<feature type="domain" description="FAS1" evidence="13">
    <location>
        <begin position="24"/>
        <end position="171"/>
    </location>
</feature>
<feature type="compositionally biased region" description="Pro residues" evidence="11">
    <location>
        <begin position="185"/>
        <end position="194"/>
    </location>
</feature>
<reference evidence="15" key="1">
    <citation type="submission" date="2025-08" db="UniProtKB">
        <authorList>
            <consortium name="RefSeq"/>
        </authorList>
    </citation>
    <scope>IDENTIFICATION</scope>
</reference>
<dbReference type="InterPro" id="IPR036378">
    <property type="entry name" value="FAS1_dom_sf"/>
</dbReference>
<evidence type="ECO:0000256" key="5">
    <source>
        <dbReference type="ARBA" id="ARBA00022729"/>
    </source>
</evidence>
<comment type="subcellular location">
    <subcellularLocation>
        <location evidence="1">Cell membrane</location>
        <topology evidence="1">Lipid-anchor</topology>
        <topology evidence="1">GPI-anchor</topology>
    </subcellularLocation>
</comment>